<accession>M4BKI4</accession>
<reference evidence="2" key="1">
    <citation type="journal article" date="2010" name="Science">
        <title>Signatures of adaptation to obligate biotrophy in the Hyaloperonospora arabidopsidis genome.</title>
        <authorList>
            <person name="Baxter L."/>
            <person name="Tripathy S."/>
            <person name="Ishaque N."/>
            <person name="Boot N."/>
            <person name="Cabral A."/>
            <person name="Kemen E."/>
            <person name="Thines M."/>
            <person name="Ah-Fong A."/>
            <person name="Anderson R."/>
            <person name="Badejoko W."/>
            <person name="Bittner-Eddy P."/>
            <person name="Boore J.L."/>
            <person name="Chibucos M.C."/>
            <person name="Coates M."/>
            <person name="Dehal P."/>
            <person name="Delehaunty K."/>
            <person name="Dong S."/>
            <person name="Downton P."/>
            <person name="Dumas B."/>
            <person name="Fabro G."/>
            <person name="Fronick C."/>
            <person name="Fuerstenberg S.I."/>
            <person name="Fulton L."/>
            <person name="Gaulin E."/>
            <person name="Govers F."/>
            <person name="Hughes L."/>
            <person name="Humphray S."/>
            <person name="Jiang R.H."/>
            <person name="Judelson H."/>
            <person name="Kamoun S."/>
            <person name="Kyung K."/>
            <person name="Meijer H."/>
            <person name="Minx P."/>
            <person name="Morris P."/>
            <person name="Nelson J."/>
            <person name="Phuntumart V."/>
            <person name="Qutob D."/>
            <person name="Rehmany A."/>
            <person name="Rougon-Cardoso A."/>
            <person name="Ryden P."/>
            <person name="Torto-Alalibo T."/>
            <person name="Studholme D."/>
            <person name="Wang Y."/>
            <person name="Win J."/>
            <person name="Wood J."/>
            <person name="Clifton S.W."/>
            <person name="Rogers J."/>
            <person name="Van den Ackerveken G."/>
            <person name="Jones J.D."/>
            <person name="McDowell J.M."/>
            <person name="Beynon J."/>
            <person name="Tyler B.M."/>
        </authorList>
    </citation>
    <scope>NUCLEOTIDE SEQUENCE [LARGE SCALE GENOMIC DNA]</scope>
    <source>
        <strain evidence="2">Emoy2</strain>
    </source>
</reference>
<keyword evidence="2" id="KW-1185">Reference proteome</keyword>
<protein>
    <submittedName>
        <fullName evidence="1">Uncharacterized protein</fullName>
    </submittedName>
</protein>
<name>M4BKI4_HYAAE</name>
<sequence>MASRTITRCRGARGQLVLYNPHTRPKDVLPTVEGAASVQKRVRDRRSSDPAVFETAATCHEKLIENQDVFGYGMLPP</sequence>
<dbReference type="AlphaFoldDB" id="M4BKI4"/>
<reference evidence="1" key="2">
    <citation type="submission" date="2015-06" db="UniProtKB">
        <authorList>
            <consortium name="EnsemblProtists"/>
        </authorList>
    </citation>
    <scope>IDENTIFICATION</scope>
    <source>
        <strain evidence="1">Emoy2</strain>
    </source>
</reference>
<dbReference type="VEuPathDB" id="FungiDB:HpaG806917"/>
<proteinExistence type="predicted"/>
<organism evidence="1 2">
    <name type="scientific">Hyaloperonospora arabidopsidis (strain Emoy2)</name>
    <name type="common">Downy mildew agent</name>
    <name type="synonym">Peronospora arabidopsidis</name>
    <dbReference type="NCBI Taxonomy" id="559515"/>
    <lineage>
        <taxon>Eukaryota</taxon>
        <taxon>Sar</taxon>
        <taxon>Stramenopiles</taxon>
        <taxon>Oomycota</taxon>
        <taxon>Peronosporomycetes</taxon>
        <taxon>Peronosporales</taxon>
        <taxon>Peronosporaceae</taxon>
        <taxon>Hyaloperonospora</taxon>
    </lineage>
</organism>
<evidence type="ECO:0000313" key="2">
    <source>
        <dbReference type="Proteomes" id="UP000011713"/>
    </source>
</evidence>
<dbReference type="EnsemblProtists" id="HpaT806917">
    <property type="protein sequence ID" value="HpaP806917"/>
    <property type="gene ID" value="HpaG806917"/>
</dbReference>
<dbReference type="InParanoid" id="M4BKI4"/>
<dbReference type="Proteomes" id="UP000011713">
    <property type="component" value="Unassembled WGS sequence"/>
</dbReference>
<evidence type="ECO:0000313" key="1">
    <source>
        <dbReference type="EnsemblProtists" id="HpaP806917"/>
    </source>
</evidence>
<dbReference type="EMBL" id="JH598357">
    <property type="status" value="NOT_ANNOTATED_CDS"/>
    <property type="molecule type" value="Genomic_DNA"/>
</dbReference>
<dbReference type="HOGENOM" id="CLU_2643295_0_0_1"/>